<dbReference type="GO" id="GO:0042421">
    <property type="term" value="P:norepinephrine biosynthetic process"/>
    <property type="evidence" value="ECO:0007669"/>
    <property type="project" value="TreeGrafter"/>
</dbReference>
<dbReference type="AlphaFoldDB" id="A0A1S3HRQ8"/>
<evidence type="ECO:0000256" key="3">
    <source>
        <dbReference type="ARBA" id="ARBA00022723"/>
    </source>
</evidence>
<dbReference type="GO" id="GO:0006589">
    <property type="term" value="P:octopamine biosynthetic process"/>
    <property type="evidence" value="ECO:0007669"/>
    <property type="project" value="TreeGrafter"/>
</dbReference>
<dbReference type="PROSITE" id="PS50836">
    <property type="entry name" value="DOMON"/>
    <property type="match status" value="1"/>
</dbReference>
<keyword evidence="6" id="KW-0503">Monooxygenase</keyword>
<evidence type="ECO:0000256" key="8">
    <source>
        <dbReference type="ARBA" id="ARBA00023180"/>
    </source>
</evidence>
<evidence type="ECO:0000256" key="7">
    <source>
        <dbReference type="ARBA" id="ARBA00023157"/>
    </source>
</evidence>
<dbReference type="PRINTS" id="PR00767">
    <property type="entry name" value="DBMONOXGNASE"/>
</dbReference>
<dbReference type="Proteomes" id="UP000085678">
    <property type="component" value="Unplaced"/>
</dbReference>
<reference evidence="11" key="1">
    <citation type="submission" date="2025-08" db="UniProtKB">
        <authorList>
            <consortium name="RefSeq"/>
        </authorList>
    </citation>
    <scope>IDENTIFICATION</scope>
    <source>
        <tissue evidence="11">Gonads</tissue>
    </source>
</reference>
<evidence type="ECO:0000256" key="4">
    <source>
        <dbReference type="ARBA" id="ARBA00023002"/>
    </source>
</evidence>
<dbReference type="GeneID" id="106157200"/>
<dbReference type="OrthoDB" id="10003276at2759"/>
<dbReference type="InterPro" id="IPR000323">
    <property type="entry name" value="Cu2_ascorb_mOase_N"/>
</dbReference>
<dbReference type="FunFam" id="2.60.120.230:FF:000001">
    <property type="entry name" value="Monooxygenase, DBH-like 1"/>
    <property type="match status" value="1"/>
</dbReference>
<name>A0A1S3HRQ8_LINAN</name>
<dbReference type="SUPFAM" id="SSF49742">
    <property type="entry name" value="PHM/PNGase F"/>
    <property type="match status" value="2"/>
</dbReference>
<dbReference type="GO" id="GO:0005507">
    <property type="term" value="F:copper ion binding"/>
    <property type="evidence" value="ECO:0007669"/>
    <property type="project" value="InterPro"/>
</dbReference>
<dbReference type="InterPro" id="IPR000945">
    <property type="entry name" value="DBH-like"/>
</dbReference>
<dbReference type="InterPro" id="IPR008977">
    <property type="entry name" value="PHM/PNGase_F_dom_sf"/>
</dbReference>
<feature type="domain" description="DOMON" evidence="9">
    <location>
        <begin position="1"/>
        <end position="63"/>
    </location>
</feature>
<dbReference type="InParanoid" id="A0A1S3HRQ8"/>
<dbReference type="RefSeq" id="XP_013388231.1">
    <property type="nucleotide sequence ID" value="XM_013532777.1"/>
</dbReference>
<dbReference type="InterPro" id="IPR045266">
    <property type="entry name" value="DOH_DOMON"/>
</dbReference>
<dbReference type="GO" id="GO:0030667">
    <property type="term" value="C:secretory granule membrane"/>
    <property type="evidence" value="ECO:0007669"/>
    <property type="project" value="TreeGrafter"/>
</dbReference>
<sequence>MCTDRFATRFGQPAIDNKQDVEVVSGSENGTFTTLVFKRKLVSCDPEDRTIDESTIRVIYSYRDGDPDTPTGVSYHGNQRGTKSIQLLSSQASQNNPIMPSDAVTHDLLNNKVKVPGKDTTYWCQGFKVPKASKVHHMIKYEPVIQPGHEALVHHILVYACYHDVQDADLYHNRGVECYSGNMPPTLRQCFKPIIAWAIGGGAFYYPEHVGYPFGDKDSPTFLIMETHYDNPQERSDYVDSSGIRVTVIPRRRQFDADVIEAGVSVNHNHVIPPHYPEFYSWGHCNSQCLSKALVSQPSGIKVFGTMLHGHLKTTGVRVRHFRNEKELPLLTYDDQYDFNYQEARHMKSERVIKSGDSILVQCRYKTTDETDITYGGLTTKEEMCLAYLLYYPKISLKGCKSQNRQQELGQIANALTTPANSGSGNFHSLLAQKVDWTDQSTRETFQERVLSGRRRHQCEYHDKTEYLTLPALKNAKPSTGPVTTCSVSGGSLIG</sequence>
<dbReference type="Pfam" id="PF01082">
    <property type="entry name" value="Cu2_monooxygen"/>
    <property type="match status" value="1"/>
</dbReference>
<dbReference type="FunCoup" id="A0A1S3HRQ8">
    <property type="interactions" value="3"/>
</dbReference>
<dbReference type="Gene3D" id="2.60.120.310">
    <property type="entry name" value="Copper type II, ascorbate-dependent monooxygenase, N-terminal domain"/>
    <property type="match status" value="1"/>
</dbReference>
<dbReference type="GO" id="GO:0004500">
    <property type="term" value="F:dopamine beta-monooxygenase activity"/>
    <property type="evidence" value="ECO:0007669"/>
    <property type="project" value="InterPro"/>
</dbReference>
<dbReference type="FunFam" id="2.60.120.310:FF:000004">
    <property type="entry name" value="DBH-like monooxygenase protein 1"/>
    <property type="match status" value="1"/>
</dbReference>
<dbReference type="PANTHER" id="PTHR10157">
    <property type="entry name" value="DOPAMINE BETA HYDROXYLASE RELATED"/>
    <property type="match status" value="1"/>
</dbReference>
<keyword evidence="8" id="KW-0325">Glycoprotein</keyword>
<keyword evidence="10" id="KW-1185">Reference proteome</keyword>
<dbReference type="KEGG" id="lak:106157200"/>
<protein>
    <submittedName>
        <fullName evidence="11">DBH-like monooxygenase protein 1</fullName>
    </submittedName>
</protein>
<evidence type="ECO:0000259" key="9">
    <source>
        <dbReference type="PROSITE" id="PS50836"/>
    </source>
</evidence>
<organism evidence="10 11">
    <name type="scientific">Lingula anatina</name>
    <name type="common">Brachiopod</name>
    <name type="synonym">Lingula unguis</name>
    <dbReference type="NCBI Taxonomy" id="7574"/>
    <lineage>
        <taxon>Eukaryota</taxon>
        <taxon>Metazoa</taxon>
        <taxon>Spiralia</taxon>
        <taxon>Lophotrochozoa</taxon>
        <taxon>Brachiopoda</taxon>
        <taxon>Linguliformea</taxon>
        <taxon>Lingulata</taxon>
        <taxon>Lingulida</taxon>
        <taxon>Linguloidea</taxon>
        <taxon>Lingulidae</taxon>
        <taxon>Lingula</taxon>
    </lineage>
</organism>
<dbReference type="Gene3D" id="2.60.120.230">
    <property type="match status" value="1"/>
</dbReference>
<keyword evidence="4" id="KW-0560">Oxidoreductase</keyword>
<accession>A0A1S3HRQ8</accession>
<evidence type="ECO:0000256" key="2">
    <source>
        <dbReference type="ARBA" id="ARBA00010676"/>
    </source>
</evidence>
<evidence type="ECO:0000256" key="1">
    <source>
        <dbReference type="ARBA" id="ARBA00001973"/>
    </source>
</evidence>
<dbReference type="GO" id="GO:0005615">
    <property type="term" value="C:extracellular space"/>
    <property type="evidence" value="ECO:0007669"/>
    <property type="project" value="TreeGrafter"/>
</dbReference>
<dbReference type="Pfam" id="PF03712">
    <property type="entry name" value="Cu2_monoox_C"/>
    <property type="match status" value="1"/>
</dbReference>
<proteinExistence type="inferred from homology"/>
<comment type="cofactor">
    <cofactor evidence="1">
        <name>Cu(2+)</name>
        <dbReference type="ChEBI" id="CHEBI:29036"/>
    </cofactor>
</comment>
<gene>
    <name evidence="11" type="primary">LOC106157200</name>
</gene>
<dbReference type="Pfam" id="PF03351">
    <property type="entry name" value="DOMON"/>
    <property type="match status" value="1"/>
</dbReference>
<dbReference type="GO" id="GO:0042420">
    <property type="term" value="P:dopamine catabolic process"/>
    <property type="evidence" value="ECO:0007669"/>
    <property type="project" value="TreeGrafter"/>
</dbReference>
<evidence type="ECO:0000256" key="6">
    <source>
        <dbReference type="ARBA" id="ARBA00023033"/>
    </source>
</evidence>
<dbReference type="InterPro" id="IPR028460">
    <property type="entry name" value="Tbh/DBH"/>
</dbReference>
<evidence type="ECO:0000313" key="11">
    <source>
        <dbReference type="RefSeq" id="XP_013388231.1"/>
    </source>
</evidence>
<dbReference type="InterPro" id="IPR014784">
    <property type="entry name" value="Cu2_ascorb_mOase-like_C"/>
</dbReference>
<evidence type="ECO:0000256" key="5">
    <source>
        <dbReference type="ARBA" id="ARBA00023008"/>
    </source>
</evidence>
<keyword evidence="3" id="KW-0479">Metal-binding</keyword>
<dbReference type="CDD" id="cd09631">
    <property type="entry name" value="DOMON_DOH"/>
    <property type="match status" value="1"/>
</dbReference>
<keyword evidence="7" id="KW-1015">Disulfide bond</keyword>
<dbReference type="InterPro" id="IPR005018">
    <property type="entry name" value="DOMON_domain"/>
</dbReference>
<dbReference type="InterPro" id="IPR024548">
    <property type="entry name" value="Cu2_monoox_C"/>
</dbReference>
<evidence type="ECO:0000313" key="10">
    <source>
        <dbReference type="Proteomes" id="UP000085678"/>
    </source>
</evidence>
<dbReference type="PANTHER" id="PTHR10157:SF23">
    <property type="entry name" value="MOXD1 HOMOLOG 1"/>
    <property type="match status" value="1"/>
</dbReference>
<keyword evidence="5" id="KW-0186">Copper</keyword>
<comment type="similarity">
    <text evidence="2">Belongs to the copper type II ascorbate-dependent monooxygenase family.</text>
</comment>
<dbReference type="InterPro" id="IPR036939">
    <property type="entry name" value="Cu2_ascorb_mOase_N_sf"/>
</dbReference>